<evidence type="ECO:0000256" key="2">
    <source>
        <dbReference type="ARBA" id="ARBA00022771"/>
    </source>
</evidence>
<accession>L0CJT4</accession>
<keyword evidence="8" id="KW-1185">Reference proteome</keyword>
<evidence type="ECO:0000256" key="4">
    <source>
        <dbReference type="PROSITE-ProRule" id="PRU00175"/>
    </source>
</evidence>
<dbReference type="PROSITE" id="PS00518">
    <property type="entry name" value="ZF_RING_1"/>
    <property type="match status" value="1"/>
</dbReference>
<feature type="domain" description="RING-type" evidence="6">
    <location>
        <begin position="8"/>
        <end position="63"/>
    </location>
</feature>
<dbReference type="GeneID" id="14340196"/>
<dbReference type="SUPFAM" id="SSF57850">
    <property type="entry name" value="RING/U-box"/>
    <property type="match status" value="1"/>
</dbReference>
<dbReference type="OrthoDB" id="8894at10239"/>
<protein>
    <submittedName>
        <fullName evidence="7">Cg30 protein</fullName>
    </submittedName>
</protein>
<dbReference type="SMART" id="SM00184">
    <property type="entry name" value="RING"/>
    <property type="match status" value="1"/>
</dbReference>
<dbReference type="Pfam" id="PF00097">
    <property type="entry name" value="zf-C3HC4"/>
    <property type="match status" value="1"/>
</dbReference>
<keyword evidence="1" id="KW-0479">Metal-binding</keyword>
<evidence type="ECO:0000259" key="6">
    <source>
        <dbReference type="PROSITE" id="PS50089"/>
    </source>
</evidence>
<keyword evidence="3" id="KW-0862">Zinc</keyword>
<evidence type="ECO:0000313" key="7">
    <source>
        <dbReference type="EMBL" id="AGA16239.1"/>
    </source>
</evidence>
<proteinExistence type="predicted"/>
<dbReference type="KEGG" id="vg:14340196"/>
<dbReference type="InterPro" id="IPR018957">
    <property type="entry name" value="Znf_C3HC4_RING-type"/>
</dbReference>
<gene>
    <name evidence="7" type="primary">cg30</name>
</gene>
<dbReference type="GO" id="GO:0008270">
    <property type="term" value="F:zinc ion binding"/>
    <property type="evidence" value="ECO:0007669"/>
    <property type="project" value="UniProtKB-KW"/>
</dbReference>
<dbReference type="Gene3D" id="3.30.40.10">
    <property type="entry name" value="Zinc/RING finger domain, C3HC4 (zinc finger)"/>
    <property type="match status" value="1"/>
</dbReference>
<dbReference type="InterPro" id="IPR013083">
    <property type="entry name" value="Znf_RING/FYVE/PHD"/>
</dbReference>
<name>L0CJT4_9ABAC</name>
<evidence type="ECO:0000256" key="3">
    <source>
        <dbReference type="ARBA" id="ARBA00022833"/>
    </source>
</evidence>
<dbReference type="Proteomes" id="UP000202315">
    <property type="component" value="Segment"/>
</dbReference>
<evidence type="ECO:0000256" key="5">
    <source>
        <dbReference type="SAM" id="Coils"/>
    </source>
</evidence>
<dbReference type="EMBL" id="JX467702">
    <property type="protein sequence ID" value="AGA16239.1"/>
    <property type="molecule type" value="Genomic_DNA"/>
</dbReference>
<dbReference type="InterPro" id="IPR001841">
    <property type="entry name" value="Znf_RING"/>
</dbReference>
<evidence type="ECO:0000256" key="1">
    <source>
        <dbReference type="ARBA" id="ARBA00022723"/>
    </source>
</evidence>
<sequence length="266" mass="30547">MEFVKLQCNICFSVAEIKNYHLQLLDRLNIIPVLELDTCKHQLCSMCIRKIRKRKRIQCPLCRVESLHFNVYSVNRNVVDVIKCTASSVAQWNKANDNFDAASLASVLFEKSLLDDTEDNDASGNATALSDLQLTLKKLKTDIAEQAQFNIKQKLAVDKLQQAYVSMQEKFNVMKTDYNNMHKSVKELQLKRITAEKTLKSLSDDYAKLFAKNTKLSSENKILSNKNIELIKHKNLLQNEYTELQQKTYKYVTNATITTNVTINVD</sequence>
<dbReference type="InterPro" id="IPR017907">
    <property type="entry name" value="Znf_RING_CS"/>
</dbReference>
<evidence type="ECO:0000313" key="8">
    <source>
        <dbReference type="Proteomes" id="UP000202315"/>
    </source>
</evidence>
<reference evidence="7 8" key="1">
    <citation type="journal article" date="2012" name="J. Virol.">
        <title>Genome of Thysanoplusia orichalcea multiple nucleopolyhedrovirus lacks the superoxide dismutase gene.</title>
        <authorList>
            <person name="Wang Y.S."/>
            <person name="Huang G.H."/>
            <person name="Cheng X.H."/>
            <person name="Wang X."/>
            <person name="Garretson T.A."/>
            <person name="Dai L.Y."/>
            <person name="Zhang C.X."/>
            <person name="Cheng X.W."/>
        </authorList>
    </citation>
    <scope>NUCLEOTIDE SEQUENCE [LARGE SCALE GENOMIC DNA]</scope>
    <source>
        <strain evidence="7">P2</strain>
    </source>
</reference>
<keyword evidence="5" id="KW-0175">Coiled coil</keyword>
<organism evidence="7 8">
    <name type="scientific">Thysanoplusia orichalcea nucleopolyhedrovirus</name>
    <dbReference type="NCBI Taxonomy" id="101850"/>
    <lineage>
        <taxon>Viruses</taxon>
        <taxon>Viruses incertae sedis</taxon>
        <taxon>Naldaviricetes</taxon>
        <taxon>Lefavirales</taxon>
        <taxon>Baculoviridae</taxon>
        <taxon>Alphabaculovirus</taxon>
        <taxon>Alphabaculovirus thorichlaceae</taxon>
    </lineage>
</organism>
<keyword evidence="2 4" id="KW-0863">Zinc-finger</keyword>
<dbReference type="PROSITE" id="PS50089">
    <property type="entry name" value="ZF_RING_2"/>
    <property type="match status" value="1"/>
</dbReference>
<dbReference type="RefSeq" id="YP_007250495.1">
    <property type="nucleotide sequence ID" value="NC_019945.1"/>
</dbReference>
<feature type="coiled-coil region" evidence="5">
    <location>
        <begin position="185"/>
        <end position="247"/>
    </location>
</feature>